<dbReference type="Proteomes" id="UP001281761">
    <property type="component" value="Unassembled WGS sequence"/>
</dbReference>
<proteinExistence type="predicted"/>
<evidence type="ECO:0000313" key="2">
    <source>
        <dbReference type="EMBL" id="KAK2946876.1"/>
    </source>
</evidence>
<reference evidence="2 3" key="1">
    <citation type="journal article" date="2022" name="bioRxiv">
        <title>Genomics of Preaxostyla Flagellates Illuminates Evolutionary Transitions and the Path Towards Mitochondrial Loss.</title>
        <authorList>
            <person name="Novak L.V.F."/>
            <person name="Treitli S.C."/>
            <person name="Pyrih J."/>
            <person name="Halakuc P."/>
            <person name="Pipaliya S.V."/>
            <person name="Vacek V."/>
            <person name="Brzon O."/>
            <person name="Soukal P."/>
            <person name="Eme L."/>
            <person name="Dacks J.B."/>
            <person name="Karnkowska A."/>
            <person name="Elias M."/>
            <person name="Hampl V."/>
        </authorList>
    </citation>
    <scope>NUCLEOTIDE SEQUENCE [LARGE SCALE GENOMIC DNA]</scope>
    <source>
        <strain evidence="2">NAU3</strain>
        <tissue evidence="2">Gut</tissue>
    </source>
</reference>
<protein>
    <submittedName>
        <fullName evidence="2">Uncharacterized protein</fullName>
    </submittedName>
</protein>
<gene>
    <name evidence="2" type="ORF">BLNAU_18175</name>
</gene>
<sequence length="798" mass="90612">MEWFVCAVIGLKWKASWFDDSFWFDWDHVLVDEFGTARITLFTSPSDASPANSPRSFSDGLSHLSLLFLDLIRQLSLSYCLPTLIEHPSRRNEISYLLRQLINHLVSTGHLVPACDPSEFNKVLTDITYITSDNISNDLDLYHSFMWMTTPAYIAMKMLEDDYTKHTNRLTDTEFDFNSPTFTRFFRLVNHELVEVSKHFDPDLFEEARRISSWRQLLQKVADGKEVMNDTSFLKLPFFRPTLLSLRTKFQQVASSLDGSEDSSMLSLPSSYSSPHTSLEALLDSSLRTHSSSSNFQQESLQLLTVLHPLLTSPLPRSPLKRAPPDNFSPLVTRFQNDPINPHEIFSSSLFDETDTEKLTRSLIRCHSVCELVGAEKCIRDIPEFFDRTVSVLGSSDSFLRAAANSLFKSFVNTSDVIPILPDLWDRLRSAFRDGRLEEQLALIAISTNWIKYHHHGSPLPPFPATEFDWDGLISADLSERYPFLASILLILFLQHPLIEDQIGKAKATDIILSFEQHQQAVSRIVSIFAEMQQQKADPEKFLSLISYCLRISLLSNREFPPSLKTFLRQHPEIEESDLLPHENRSFLLCHSSVNRHKPHQPSADEPFGESVWEDAAADEFQDLLQDEKTDSTPHDLSAFEHSHTPAWNEIEAGVFSDVVQEDEPDSHWLSASEHFHPPALNEIQAGVFPDVMQEDEPDSHWLSASEHFHPPAWDDAAADYIQFVMDDDSFRPHEPCADDSFNELPETDSIIGKSDEPSDDAADCRSVQGDPKSATEQTTAKQSNVSTDTDSNETSEA</sequence>
<feature type="region of interest" description="Disordered" evidence="1">
    <location>
        <begin position="732"/>
        <end position="798"/>
    </location>
</feature>
<feature type="compositionally biased region" description="Polar residues" evidence="1">
    <location>
        <begin position="775"/>
        <end position="790"/>
    </location>
</feature>
<keyword evidence="3" id="KW-1185">Reference proteome</keyword>
<dbReference type="EMBL" id="JARBJD010000216">
    <property type="protein sequence ID" value="KAK2946876.1"/>
    <property type="molecule type" value="Genomic_DNA"/>
</dbReference>
<name>A0ABQ9X528_9EUKA</name>
<evidence type="ECO:0000313" key="3">
    <source>
        <dbReference type="Proteomes" id="UP001281761"/>
    </source>
</evidence>
<accession>A0ABQ9X528</accession>
<evidence type="ECO:0000256" key="1">
    <source>
        <dbReference type="SAM" id="MobiDB-lite"/>
    </source>
</evidence>
<organism evidence="2 3">
    <name type="scientific">Blattamonas nauphoetae</name>
    <dbReference type="NCBI Taxonomy" id="2049346"/>
    <lineage>
        <taxon>Eukaryota</taxon>
        <taxon>Metamonada</taxon>
        <taxon>Preaxostyla</taxon>
        <taxon>Oxymonadida</taxon>
        <taxon>Blattamonas</taxon>
    </lineage>
</organism>
<comment type="caution">
    <text evidence="2">The sequence shown here is derived from an EMBL/GenBank/DDBJ whole genome shotgun (WGS) entry which is preliminary data.</text>
</comment>